<evidence type="ECO:0000256" key="7">
    <source>
        <dbReference type="ARBA" id="ARBA00023128"/>
    </source>
</evidence>
<keyword evidence="5" id="KW-0106">Calcium</keyword>
<evidence type="ECO:0000259" key="10">
    <source>
        <dbReference type="PROSITE" id="PS50222"/>
    </source>
</evidence>
<evidence type="ECO:0000256" key="9">
    <source>
        <dbReference type="SAM" id="Phobius"/>
    </source>
</evidence>
<evidence type="ECO:0000256" key="4">
    <source>
        <dbReference type="ARBA" id="ARBA00022792"/>
    </source>
</evidence>
<keyword evidence="8 9" id="KW-0472">Membrane</keyword>
<keyword evidence="3" id="KW-0677">Repeat</keyword>
<dbReference type="InterPro" id="IPR018247">
    <property type="entry name" value="EF_Hand_1_Ca_BS"/>
</dbReference>
<dbReference type="InterPro" id="IPR039800">
    <property type="entry name" value="MICU1/2/3"/>
</dbReference>
<evidence type="ECO:0000256" key="2">
    <source>
        <dbReference type="ARBA" id="ARBA00004569"/>
    </source>
</evidence>
<dbReference type="PROSITE" id="PS00018">
    <property type="entry name" value="EF_HAND_1"/>
    <property type="match status" value="1"/>
</dbReference>
<feature type="domain" description="EF-hand" evidence="10">
    <location>
        <begin position="371"/>
        <end position="406"/>
    </location>
</feature>
<keyword evidence="4" id="KW-0999">Mitochondrion inner membrane</keyword>
<dbReference type="GO" id="GO:0051560">
    <property type="term" value="P:mitochondrial calcium ion homeostasis"/>
    <property type="evidence" value="ECO:0007669"/>
    <property type="project" value="TreeGrafter"/>
</dbReference>
<feature type="domain" description="EF-hand" evidence="10">
    <location>
        <begin position="245"/>
        <end position="270"/>
    </location>
</feature>
<evidence type="ECO:0000313" key="11">
    <source>
        <dbReference type="EMBL" id="KAI6661949.1"/>
    </source>
</evidence>
<name>A0AAV7KL96_9METZ</name>
<dbReference type="GO" id="GO:0036444">
    <property type="term" value="P:calcium import into the mitochondrion"/>
    <property type="evidence" value="ECO:0007669"/>
    <property type="project" value="UniProtKB-ARBA"/>
</dbReference>
<dbReference type="GO" id="GO:0005509">
    <property type="term" value="F:calcium ion binding"/>
    <property type="evidence" value="ECO:0007669"/>
    <property type="project" value="InterPro"/>
</dbReference>
<dbReference type="PANTHER" id="PTHR12294:SF13">
    <property type="entry name" value="MITOCHONDRIAL CALCIUM UPTAKE 3, ISOFORM D"/>
    <property type="match status" value="1"/>
</dbReference>
<dbReference type="InterPro" id="IPR002048">
    <property type="entry name" value="EF_hand_dom"/>
</dbReference>
<evidence type="ECO:0000256" key="6">
    <source>
        <dbReference type="ARBA" id="ARBA00022946"/>
    </source>
</evidence>
<dbReference type="Pfam" id="PF13202">
    <property type="entry name" value="EF-hand_5"/>
    <property type="match status" value="1"/>
</dbReference>
<comment type="caution">
    <text evidence="11">The sequence shown here is derived from an EMBL/GenBank/DDBJ whole genome shotgun (WGS) entry which is preliminary data.</text>
</comment>
<proteinExistence type="predicted"/>
<dbReference type="Proteomes" id="UP001165289">
    <property type="component" value="Unassembled WGS sequence"/>
</dbReference>
<evidence type="ECO:0000256" key="1">
    <source>
        <dbReference type="ARBA" id="ARBA00004273"/>
    </source>
</evidence>
<dbReference type="Gene3D" id="1.10.238.10">
    <property type="entry name" value="EF-hand"/>
    <property type="match status" value="2"/>
</dbReference>
<feature type="transmembrane region" description="Helical" evidence="9">
    <location>
        <begin position="50"/>
        <end position="67"/>
    </location>
</feature>
<dbReference type="SUPFAM" id="SSF47473">
    <property type="entry name" value="EF-hand"/>
    <property type="match status" value="2"/>
</dbReference>
<keyword evidence="12" id="KW-1185">Reference proteome</keyword>
<keyword evidence="9" id="KW-1133">Transmembrane helix</keyword>
<sequence>MSRFLISRYSLLTNLSQFQPNNSYKFNKIHTKSTTQILDTTSSKYTSNRLIILALLLGGGVTLYLYTKRESKQPNLSTTNIHTQQTFHANELVGDSKLTKQERIFAENSTYLYQGVLYMSPASFIRLVTQVPTLDKNAHSVNKVDTKQVNKWSDLTSSNRERNHEGFLKNIWNDGILSYPDYRFLVSTLAKCNHHFKIAFSIYDRDCNGCIELSEFIQVQNSMLGNVPELLDPRTTGVQSSLLVHLFGTDGKGTLSFDEFSTFIDAFQKEVLLYEFNVYAKGNKTISGEDFAKLIMRYSCLSMKEIKSRLYRNYSKNAIPEFDLHQYERFCDLLLNIEDLSTVVSIYTVDGKGVNKREFNHAVEICCGDKFDNNLLEILFSIFDIKKDGFLDYQEFLDVLRRWQKRGTFVGKNNWELFTTCFRSKVRAQK</sequence>
<keyword evidence="6" id="KW-0809">Transit peptide</keyword>
<reference evidence="11 12" key="1">
    <citation type="journal article" date="2023" name="BMC Biol.">
        <title>The compact genome of the sponge Oopsacas minuta (Hexactinellida) is lacking key metazoan core genes.</title>
        <authorList>
            <person name="Santini S."/>
            <person name="Schenkelaars Q."/>
            <person name="Jourda C."/>
            <person name="Duchesne M."/>
            <person name="Belahbib H."/>
            <person name="Rocher C."/>
            <person name="Selva M."/>
            <person name="Riesgo A."/>
            <person name="Vervoort M."/>
            <person name="Leys S.P."/>
            <person name="Kodjabachian L."/>
            <person name="Le Bivic A."/>
            <person name="Borchiellini C."/>
            <person name="Claverie J.M."/>
            <person name="Renard E."/>
        </authorList>
    </citation>
    <scope>NUCLEOTIDE SEQUENCE [LARGE SCALE GENOMIC DNA]</scope>
    <source>
        <strain evidence="11">SPO-2</strain>
    </source>
</reference>
<dbReference type="PANTHER" id="PTHR12294">
    <property type="entry name" value="EF HAND DOMAIN FAMILY A1,A2-RELATED"/>
    <property type="match status" value="1"/>
</dbReference>
<dbReference type="GO" id="GO:0005758">
    <property type="term" value="C:mitochondrial intermembrane space"/>
    <property type="evidence" value="ECO:0007669"/>
    <property type="project" value="UniProtKB-SubCell"/>
</dbReference>
<keyword evidence="9" id="KW-0812">Transmembrane</keyword>
<gene>
    <name evidence="11" type="ORF">LOD99_9717</name>
</gene>
<feature type="domain" description="EF-hand" evidence="10">
    <location>
        <begin position="191"/>
        <end position="226"/>
    </location>
</feature>
<evidence type="ECO:0000256" key="5">
    <source>
        <dbReference type="ARBA" id="ARBA00022837"/>
    </source>
</evidence>
<keyword evidence="7" id="KW-0496">Mitochondrion</keyword>
<evidence type="ECO:0000256" key="3">
    <source>
        <dbReference type="ARBA" id="ARBA00022737"/>
    </source>
</evidence>
<organism evidence="11 12">
    <name type="scientific">Oopsacas minuta</name>
    <dbReference type="NCBI Taxonomy" id="111878"/>
    <lineage>
        <taxon>Eukaryota</taxon>
        <taxon>Metazoa</taxon>
        <taxon>Porifera</taxon>
        <taxon>Hexactinellida</taxon>
        <taxon>Hexasterophora</taxon>
        <taxon>Lyssacinosida</taxon>
        <taxon>Leucopsacidae</taxon>
        <taxon>Oopsacas</taxon>
    </lineage>
</organism>
<dbReference type="SMART" id="SM00054">
    <property type="entry name" value="EFh"/>
    <property type="match status" value="3"/>
</dbReference>
<comment type="subcellular location">
    <subcellularLocation>
        <location evidence="1">Mitochondrion inner membrane</location>
    </subcellularLocation>
    <subcellularLocation>
        <location evidence="2">Mitochondrion intermembrane space</location>
    </subcellularLocation>
</comment>
<dbReference type="GO" id="GO:1990246">
    <property type="term" value="C:uniplex complex"/>
    <property type="evidence" value="ECO:0007669"/>
    <property type="project" value="TreeGrafter"/>
</dbReference>
<evidence type="ECO:0000313" key="12">
    <source>
        <dbReference type="Proteomes" id="UP001165289"/>
    </source>
</evidence>
<evidence type="ECO:0000256" key="8">
    <source>
        <dbReference type="ARBA" id="ARBA00023136"/>
    </source>
</evidence>
<dbReference type="InterPro" id="IPR011992">
    <property type="entry name" value="EF-hand-dom_pair"/>
</dbReference>
<dbReference type="EMBL" id="JAKMXF010000003">
    <property type="protein sequence ID" value="KAI6661949.1"/>
    <property type="molecule type" value="Genomic_DNA"/>
</dbReference>
<dbReference type="AlphaFoldDB" id="A0AAV7KL96"/>
<protein>
    <submittedName>
        <fullName evidence="11">Calcium uptake protein 3, mitochondrial-like isoform X2</fullName>
    </submittedName>
</protein>
<accession>A0AAV7KL96</accession>
<dbReference type="PROSITE" id="PS50222">
    <property type="entry name" value="EF_HAND_2"/>
    <property type="match status" value="3"/>
</dbReference>